<dbReference type="GO" id="GO:0015225">
    <property type="term" value="F:biotin transmembrane transporter activity"/>
    <property type="evidence" value="ECO:0007669"/>
    <property type="project" value="UniProtKB-UniRule"/>
</dbReference>
<dbReference type="Pfam" id="PF02632">
    <property type="entry name" value="BioY"/>
    <property type="match status" value="1"/>
</dbReference>
<evidence type="ECO:0000256" key="8">
    <source>
        <dbReference type="PIRNR" id="PIRNR016661"/>
    </source>
</evidence>
<evidence type="ECO:0000313" key="10">
    <source>
        <dbReference type="EMBL" id="HIY59744.1"/>
    </source>
</evidence>
<dbReference type="GO" id="GO:0005886">
    <property type="term" value="C:plasma membrane"/>
    <property type="evidence" value="ECO:0007669"/>
    <property type="project" value="UniProtKB-SubCell"/>
</dbReference>
<evidence type="ECO:0000256" key="9">
    <source>
        <dbReference type="SAM" id="Phobius"/>
    </source>
</evidence>
<dbReference type="Gene3D" id="1.10.1760.20">
    <property type="match status" value="1"/>
</dbReference>
<dbReference type="PIRSF" id="PIRSF016661">
    <property type="entry name" value="BioY"/>
    <property type="match status" value="1"/>
</dbReference>
<proteinExistence type="inferred from homology"/>
<evidence type="ECO:0000256" key="7">
    <source>
        <dbReference type="ARBA" id="ARBA00023136"/>
    </source>
</evidence>
<dbReference type="EMBL" id="DXDD01000045">
    <property type="protein sequence ID" value="HIY59744.1"/>
    <property type="molecule type" value="Genomic_DNA"/>
</dbReference>
<evidence type="ECO:0000313" key="11">
    <source>
        <dbReference type="Proteomes" id="UP000824007"/>
    </source>
</evidence>
<sequence>MKSTGSMIVTAMFTAVTAVLAQISVPLPSGVPVTLQTFAVALAGVVLGPRLGTLSTFVYILLGAVGVPVFSGFNGGLGAIVGKTGGFLWGFLFLSFFAGAGTQLRVRAASGAGLRTGFAGFFPGLIGLFLCHALGTAQFAFLGNMGFLQAAALVSVPYLVKDVCSLALAFLLGGQVRRQLYRASFLQRPVHGKKKLR</sequence>
<evidence type="ECO:0000256" key="2">
    <source>
        <dbReference type="ARBA" id="ARBA00010692"/>
    </source>
</evidence>
<keyword evidence="7 8" id="KW-0472">Membrane</keyword>
<evidence type="ECO:0000256" key="4">
    <source>
        <dbReference type="ARBA" id="ARBA00022475"/>
    </source>
</evidence>
<dbReference type="PANTHER" id="PTHR34295">
    <property type="entry name" value="BIOTIN TRANSPORTER BIOY"/>
    <property type="match status" value="1"/>
</dbReference>
<dbReference type="InterPro" id="IPR003784">
    <property type="entry name" value="BioY"/>
</dbReference>
<organism evidence="10 11">
    <name type="scientific">Candidatus Eisenbergiella pullistercoris</name>
    <dbReference type="NCBI Taxonomy" id="2838555"/>
    <lineage>
        <taxon>Bacteria</taxon>
        <taxon>Bacillati</taxon>
        <taxon>Bacillota</taxon>
        <taxon>Clostridia</taxon>
        <taxon>Lachnospirales</taxon>
        <taxon>Lachnospiraceae</taxon>
        <taxon>Eisenbergiella</taxon>
    </lineage>
</organism>
<dbReference type="AlphaFoldDB" id="A0A9D1YN13"/>
<feature type="transmembrane region" description="Helical" evidence="9">
    <location>
        <begin position="87"/>
        <end position="106"/>
    </location>
</feature>
<dbReference type="Proteomes" id="UP000824007">
    <property type="component" value="Unassembled WGS sequence"/>
</dbReference>
<gene>
    <name evidence="10" type="ORF">H9831_03540</name>
</gene>
<reference evidence="10" key="2">
    <citation type="submission" date="2021-04" db="EMBL/GenBank/DDBJ databases">
        <authorList>
            <person name="Gilroy R."/>
        </authorList>
    </citation>
    <scope>NUCLEOTIDE SEQUENCE</scope>
    <source>
        <strain evidence="10">ChiSxjej3B15-24422</strain>
    </source>
</reference>
<name>A0A9D1YN13_9FIRM</name>
<comment type="similarity">
    <text evidence="2 8">Belongs to the BioY family.</text>
</comment>
<evidence type="ECO:0000256" key="5">
    <source>
        <dbReference type="ARBA" id="ARBA00022692"/>
    </source>
</evidence>
<comment type="caution">
    <text evidence="10">The sequence shown here is derived from an EMBL/GenBank/DDBJ whole genome shotgun (WGS) entry which is preliminary data.</text>
</comment>
<evidence type="ECO:0000256" key="6">
    <source>
        <dbReference type="ARBA" id="ARBA00022989"/>
    </source>
</evidence>
<feature type="transmembrane region" description="Helical" evidence="9">
    <location>
        <begin position="118"/>
        <end position="141"/>
    </location>
</feature>
<keyword evidence="5 9" id="KW-0812">Transmembrane</keyword>
<accession>A0A9D1YN13</accession>
<keyword evidence="3 8" id="KW-0813">Transport</keyword>
<feature type="transmembrane region" description="Helical" evidence="9">
    <location>
        <begin position="147"/>
        <end position="172"/>
    </location>
</feature>
<evidence type="ECO:0000256" key="1">
    <source>
        <dbReference type="ARBA" id="ARBA00004651"/>
    </source>
</evidence>
<reference evidence="10" key="1">
    <citation type="journal article" date="2021" name="PeerJ">
        <title>Extensive microbial diversity within the chicken gut microbiome revealed by metagenomics and culture.</title>
        <authorList>
            <person name="Gilroy R."/>
            <person name="Ravi A."/>
            <person name="Getino M."/>
            <person name="Pursley I."/>
            <person name="Horton D.L."/>
            <person name="Alikhan N.F."/>
            <person name="Baker D."/>
            <person name="Gharbi K."/>
            <person name="Hall N."/>
            <person name="Watson M."/>
            <person name="Adriaenssens E.M."/>
            <person name="Foster-Nyarko E."/>
            <person name="Jarju S."/>
            <person name="Secka A."/>
            <person name="Antonio M."/>
            <person name="Oren A."/>
            <person name="Chaudhuri R.R."/>
            <person name="La Ragione R."/>
            <person name="Hildebrand F."/>
            <person name="Pallen M.J."/>
        </authorList>
    </citation>
    <scope>NUCLEOTIDE SEQUENCE</scope>
    <source>
        <strain evidence="10">ChiSxjej3B15-24422</strain>
    </source>
</reference>
<dbReference type="PANTHER" id="PTHR34295:SF4">
    <property type="entry name" value="BIOTIN TRANSPORTER BIOY-RELATED"/>
    <property type="match status" value="1"/>
</dbReference>
<evidence type="ECO:0000256" key="3">
    <source>
        <dbReference type="ARBA" id="ARBA00022448"/>
    </source>
</evidence>
<keyword evidence="4 8" id="KW-1003">Cell membrane</keyword>
<protein>
    <recommendedName>
        <fullName evidence="8">Biotin transporter</fullName>
    </recommendedName>
</protein>
<comment type="subcellular location">
    <subcellularLocation>
        <location evidence="1 8">Cell membrane</location>
        <topology evidence="1 8">Multi-pass membrane protein</topology>
    </subcellularLocation>
</comment>
<keyword evidence="6 9" id="KW-1133">Transmembrane helix</keyword>